<dbReference type="InterPro" id="IPR004083">
    <property type="entry name" value="Raptor"/>
</dbReference>
<dbReference type="InterPro" id="IPR029347">
    <property type="entry name" value="Raptor_N"/>
</dbReference>
<dbReference type="PROSITE" id="PS00678">
    <property type="entry name" value="WD_REPEATS_1"/>
    <property type="match status" value="1"/>
</dbReference>
<dbReference type="GO" id="GO:0010506">
    <property type="term" value="P:regulation of autophagy"/>
    <property type="evidence" value="ECO:0007669"/>
    <property type="project" value="TreeGrafter"/>
</dbReference>
<accession>A0AAD9CW94</accession>
<dbReference type="EMBL" id="JAODAN010000010">
    <property type="protein sequence ID" value="KAK1921894.1"/>
    <property type="molecule type" value="Genomic_DNA"/>
</dbReference>
<dbReference type="PANTHER" id="PTHR12848">
    <property type="entry name" value="REGULATORY-ASSOCIATED PROTEIN OF MTOR"/>
    <property type="match status" value="1"/>
</dbReference>
<dbReference type="GO" id="GO:0030307">
    <property type="term" value="P:positive regulation of cell growth"/>
    <property type="evidence" value="ECO:0007669"/>
    <property type="project" value="TreeGrafter"/>
</dbReference>
<dbReference type="GO" id="GO:0031929">
    <property type="term" value="P:TOR signaling"/>
    <property type="evidence" value="ECO:0007669"/>
    <property type="project" value="InterPro"/>
</dbReference>
<dbReference type="InterPro" id="IPR015943">
    <property type="entry name" value="WD40/YVTN_repeat-like_dom_sf"/>
</dbReference>
<comment type="caution">
    <text evidence="4">The sequence shown here is derived from an EMBL/GenBank/DDBJ whole genome shotgun (WGS) entry which is preliminary data.</text>
</comment>
<name>A0AAD9CW94_PAPLA</name>
<keyword evidence="2" id="KW-0677">Repeat</keyword>
<dbReference type="GO" id="GO:0031931">
    <property type="term" value="C:TORC1 complex"/>
    <property type="evidence" value="ECO:0007669"/>
    <property type="project" value="InterPro"/>
</dbReference>
<dbReference type="GO" id="GO:0071230">
    <property type="term" value="P:cellular response to amino acid stimulus"/>
    <property type="evidence" value="ECO:0007669"/>
    <property type="project" value="TreeGrafter"/>
</dbReference>
<reference evidence="4" key="1">
    <citation type="submission" date="2023-02" db="EMBL/GenBank/DDBJ databases">
        <title>Identification and recombinant expression of a fungal hydrolase from Papiliotrema laurentii that hydrolyzes apple cutin and clears colloidal polyester polyurethane.</title>
        <authorList>
            <consortium name="DOE Joint Genome Institute"/>
            <person name="Roman V.A."/>
            <person name="Bojanowski C."/>
            <person name="Crable B.R."/>
            <person name="Wagner D.N."/>
            <person name="Hung C.S."/>
            <person name="Nadeau L.J."/>
            <person name="Schratz L."/>
            <person name="Haridas S."/>
            <person name="Pangilinan J."/>
            <person name="Lipzen A."/>
            <person name="Na H."/>
            <person name="Yan M."/>
            <person name="Ng V."/>
            <person name="Grigoriev I.V."/>
            <person name="Spatafora J.W."/>
            <person name="Barlow D."/>
            <person name="Biffinger J."/>
            <person name="Kelley-Loughnane N."/>
            <person name="Varaljay V.A."/>
            <person name="Crookes-Goodson W.J."/>
        </authorList>
    </citation>
    <scope>NUCLEOTIDE SEQUENCE</scope>
    <source>
        <strain evidence="4">5307AH</strain>
    </source>
</reference>
<dbReference type="GO" id="GO:0030674">
    <property type="term" value="F:protein-macromolecule adaptor activity"/>
    <property type="evidence" value="ECO:0007669"/>
    <property type="project" value="TreeGrafter"/>
</dbReference>
<dbReference type="Proteomes" id="UP001182556">
    <property type="component" value="Unassembled WGS sequence"/>
</dbReference>
<protein>
    <submittedName>
        <fullName evidence="4">Raptor N-terminal caspase like domain-containing protein</fullName>
    </submittedName>
</protein>
<evidence type="ECO:0000256" key="2">
    <source>
        <dbReference type="ARBA" id="ARBA00022737"/>
    </source>
</evidence>
<evidence type="ECO:0000313" key="4">
    <source>
        <dbReference type="EMBL" id="KAK1921894.1"/>
    </source>
</evidence>
<evidence type="ECO:0000313" key="5">
    <source>
        <dbReference type="Proteomes" id="UP001182556"/>
    </source>
</evidence>
<dbReference type="InterPro" id="IPR019775">
    <property type="entry name" value="WD40_repeat_CS"/>
</dbReference>
<dbReference type="Gene3D" id="2.130.10.10">
    <property type="entry name" value="YVTN repeat-like/Quinoprotein amine dehydrogenase"/>
    <property type="match status" value="1"/>
</dbReference>
<keyword evidence="5" id="KW-1185">Reference proteome</keyword>
<feature type="domain" description="Raptor N-terminal CASPase-like" evidence="3">
    <location>
        <begin position="92"/>
        <end position="253"/>
    </location>
</feature>
<sequence>MNTSTGSLQSLSVPSAPRLFIGSAPATIKDRQHLNHPASFGYTIASSWASTDDGSDSDTGSIPLAWADGAHDSLVRYSERNREKNQIRPGNENQCSQAVLLTCLHLSHEMALRDVGLYAWTLPLVKDPQGSTMRIMRRYSEQLRDLSAHSLNIRMAPDPSKTSFQHHLQKSRLAARQDEYVAVLYVGHGIQEPPTEAGEVWCYDRSFEECVQQGGGPSEYIPILLFDVLSWAGPNTCYVWDSQNAGRFIKAAYTEAAEIDSQLRGAATKNPNMSTLHPAIYHERQIHFAACGADETIVPVNGLPDDLFTACLLTPLRIALLNHNLRTLPLEAPGWPKLGPRSHLYMTQLLETMSENLQHRLQGELRAIVQTIAWQTMDGPTYLKLFGSSGALVTNLAGGFVLAQRVLSGHRMNPESIPPIPMATWHPLWMTWDMILDTLFEQIPDHFDALDPADWERDLKLVPFMSDQLATSLENTRPSFATDVPALGRPSSRLSRLPIICQGIMSLEFRSQASQALDLCLRDLDMASLMHAIQGGALYIATQLLAMEDPALVPHTISIWSSLVHHQESVEALVDSGRSAAQDSPGDPINYFLDTMERFEAHGEEGLPTLCKAATVLATISDHWGALLTGKVLGAVSASDDQAQVVDPALRKILQDMTLRRNIEDRAIGVYAMVNVVRLDQASVGTAKTAAIRTASTLGCRSSREGSALVRAQQVGMLSRGLELGGHTSCTAVWSRLSDFLPEELRSRVQTFFETRLLSRTPKGSEESERVVYLRHIVEALDLLRIDPDIRVALEAKDVLGRWYGTILPPLMSQQMLDRANSQDHPELAAYLLDPQRLTRWRTPSGPTNLLARPEIMSVFERTRLALNGRLKSRKPHLDGVDKPGAPVKDMGSTRISRLRIIKDSQYLAEQQMGLPWKWEMKNISAPDPWTTIAFHSFIPAVLSCDNTSNILMWDWSTSRKTGTIKLNLRAGRVVTGARFVNELYERVLILAGTSHGGVHVLSGAADDPVASTEIACFHALNVTDLGTMQRSRLTNNRVIGAWWRHTGNLSVGGPARVVNVWDCPAESCIRTSSDAVLTSLVNEPSSGHSLLGGFTDGVVKLWDLRNPNPEAVLSWSAHGVTNLSSYGPASHIQPEIVQIGIATGRSQSVTVASADGYLRVFDWRNPTSPFATRMVHPRGITAASFQAVSGLMSTTSHTIPHSQPNSHLLPWAIHRSTSILEEVSTEIYNLDNVFPSGPEHQAQAKRAFPFTVIHGLRPFLGVGFGTQSCLRGVGIGKGDDSESGSYAFLKKQRELAGQAPP</sequence>
<evidence type="ECO:0000256" key="1">
    <source>
        <dbReference type="ARBA" id="ARBA00022574"/>
    </source>
</evidence>
<organism evidence="4 5">
    <name type="scientific">Papiliotrema laurentii</name>
    <name type="common">Cryptococcus laurentii</name>
    <dbReference type="NCBI Taxonomy" id="5418"/>
    <lineage>
        <taxon>Eukaryota</taxon>
        <taxon>Fungi</taxon>
        <taxon>Dikarya</taxon>
        <taxon>Basidiomycota</taxon>
        <taxon>Agaricomycotina</taxon>
        <taxon>Tremellomycetes</taxon>
        <taxon>Tremellales</taxon>
        <taxon>Rhynchogastremaceae</taxon>
        <taxon>Papiliotrema</taxon>
    </lineage>
</organism>
<dbReference type="PANTHER" id="PTHR12848:SF16">
    <property type="entry name" value="REGULATORY-ASSOCIATED PROTEIN OF MTOR"/>
    <property type="match status" value="1"/>
</dbReference>
<dbReference type="Pfam" id="PF14538">
    <property type="entry name" value="Raptor_N"/>
    <property type="match status" value="1"/>
</dbReference>
<gene>
    <name evidence="4" type="ORF">DB88DRAFT_548276</name>
</gene>
<dbReference type="GO" id="GO:0005737">
    <property type="term" value="C:cytoplasm"/>
    <property type="evidence" value="ECO:0007669"/>
    <property type="project" value="TreeGrafter"/>
</dbReference>
<dbReference type="InterPro" id="IPR036322">
    <property type="entry name" value="WD40_repeat_dom_sf"/>
</dbReference>
<proteinExistence type="predicted"/>
<evidence type="ECO:0000259" key="3">
    <source>
        <dbReference type="SMART" id="SM01302"/>
    </source>
</evidence>
<dbReference type="SUPFAM" id="SSF50978">
    <property type="entry name" value="WD40 repeat-like"/>
    <property type="match status" value="1"/>
</dbReference>
<dbReference type="SMART" id="SM01302">
    <property type="entry name" value="Raptor_N"/>
    <property type="match status" value="1"/>
</dbReference>
<dbReference type="GO" id="GO:0009267">
    <property type="term" value="P:cellular response to starvation"/>
    <property type="evidence" value="ECO:0007669"/>
    <property type="project" value="TreeGrafter"/>
</dbReference>
<dbReference type="PRINTS" id="PR01547">
    <property type="entry name" value="YEAST176DUF"/>
</dbReference>
<keyword evidence="1" id="KW-0853">WD repeat</keyword>